<comment type="caution">
    <text evidence="1">The sequence shown here is derived from an EMBL/GenBank/DDBJ whole genome shotgun (WGS) entry which is preliminary data.</text>
</comment>
<dbReference type="RefSeq" id="WP_097442149.1">
    <property type="nucleotide sequence ID" value="NZ_NBWU01000001.1"/>
</dbReference>
<dbReference type="EMBL" id="NBWU01000001">
    <property type="protein sequence ID" value="PCE66628.1"/>
    <property type="molecule type" value="Genomic_DNA"/>
</dbReference>
<reference evidence="1 2" key="1">
    <citation type="submission" date="2017-04" db="EMBL/GenBank/DDBJ databases">
        <title>A new member of the family Flavobacteriaceae isolated from ascidians.</title>
        <authorList>
            <person name="Chen L."/>
        </authorList>
    </citation>
    <scope>NUCLEOTIDE SEQUENCE [LARGE SCALE GENOMIC DNA]</scope>
    <source>
        <strain evidence="1 2">HQA918</strain>
    </source>
</reference>
<accession>A0A2A4GF56</accession>
<dbReference type="SUPFAM" id="SSF55073">
    <property type="entry name" value="Nucleotide cyclase"/>
    <property type="match status" value="1"/>
</dbReference>
<dbReference type="SUPFAM" id="SSF55961">
    <property type="entry name" value="Bet v1-like"/>
    <property type="match status" value="1"/>
</dbReference>
<dbReference type="InterPro" id="IPR020503">
    <property type="entry name" value="Uncharacterised_Rv2561"/>
</dbReference>
<proteinExistence type="predicted"/>
<evidence type="ECO:0000313" key="1">
    <source>
        <dbReference type="EMBL" id="PCE66628.1"/>
    </source>
</evidence>
<dbReference type="Gene3D" id="3.30.530.20">
    <property type="match status" value="1"/>
</dbReference>
<evidence type="ECO:0008006" key="3">
    <source>
        <dbReference type="Google" id="ProtNLM"/>
    </source>
</evidence>
<organism evidence="1 2">
    <name type="scientific">Sediminicola luteus</name>
    <dbReference type="NCBI Taxonomy" id="319238"/>
    <lineage>
        <taxon>Bacteria</taxon>
        <taxon>Pseudomonadati</taxon>
        <taxon>Bacteroidota</taxon>
        <taxon>Flavobacteriia</taxon>
        <taxon>Flavobacteriales</taxon>
        <taxon>Flavobacteriaceae</taxon>
        <taxon>Sediminicola</taxon>
    </lineage>
</organism>
<sequence>MAISLLFLPDISGYTQFVQSTEIEHSQHVIAELLEVLIKANTYGMELAEIEGDALFFYLEAKVLPPADMLLLVEQMFTAFHSHLALLQRNRICPCNACKKAPDLKLKIIAHAGSLEFLDIRGNHKPFGPSVIEAHRLMKNSVPHDSYFLISDALGKAMETTINDTELFSFTSGKDVYDGAPIGYTYAFIDDQRLKLYPHELPKFMAFDRNADHVLHQDFPVSANTLLELLTNYRFRDEWLTGVDEFRYTNTEVTRLGTEHVCVINGKHLNFVTVSKKAPEGVLVYGEETHDTPVVDTLWQFYLIRAVDEHSCALTLELFWEVQNWGKRLLFNLALKRLFKANAKKALAGLLYFAEGYNDLKIETTLN</sequence>
<dbReference type="InterPro" id="IPR023393">
    <property type="entry name" value="START-like_dom_sf"/>
</dbReference>
<protein>
    <recommendedName>
        <fullName evidence="3">DUF2652 domain-containing protein</fullName>
    </recommendedName>
</protein>
<dbReference type="Pfam" id="PF10851">
    <property type="entry name" value="DUF2652"/>
    <property type="match status" value="1"/>
</dbReference>
<evidence type="ECO:0000313" key="2">
    <source>
        <dbReference type="Proteomes" id="UP000219559"/>
    </source>
</evidence>
<dbReference type="Proteomes" id="UP000219559">
    <property type="component" value="Unassembled WGS sequence"/>
</dbReference>
<keyword evidence="2" id="KW-1185">Reference proteome</keyword>
<dbReference type="Gene3D" id="3.30.70.1230">
    <property type="entry name" value="Nucleotide cyclase"/>
    <property type="match status" value="1"/>
</dbReference>
<gene>
    <name evidence="1" type="ORF">B7P33_04860</name>
</gene>
<name>A0A2A4GF56_9FLAO</name>
<dbReference type="OrthoDB" id="625021at2"/>
<dbReference type="AlphaFoldDB" id="A0A2A4GF56"/>
<dbReference type="InterPro" id="IPR029787">
    <property type="entry name" value="Nucleotide_cyclase"/>
</dbReference>